<evidence type="ECO:0000256" key="2">
    <source>
        <dbReference type="ARBA" id="ARBA00005892"/>
    </source>
</evidence>
<evidence type="ECO:0000313" key="6">
    <source>
        <dbReference type="Proteomes" id="UP001558652"/>
    </source>
</evidence>
<protein>
    <submittedName>
        <fullName evidence="5">Uncharacterized protein</fullName>
    </submittedName>
</protein>
<dbReference type="EMBL" id="JBFDAA010000007">
    <property type="protein sequence ID" value="KAL1130570.1"/>
    <property type="molecule type" value="Genomic_DNA"/>
</dbReference>
<dbReference type="Proteomes" id="UP001558652">
    <property type="component" value="Unassembled WGS sequence"/>
</dbReference>
<keyword evidence="6" id="KW-1185">Reference proteome</keyword>
<evidence type="ECO:0000313" key="5">
    <source>
        <dbReference type="EMBL" id="KAL1130570.1"/>
    </source>
</evidence>
<dbReference type="Pfam" id="PF11894">
    <property type="entry name" value="Nup192"/>
    <property type="match status" value="1"/>
</dbReference>
<name>A0ABD0YH80_9HEMI</name>
<proteinExistence type="inferred from homology"/>
<accession>A0ABD0YH80</accession>
<reference evidence="5 6" key="1">
    <citation type="submission" date="2024-07" db="EMBL/GenBank/DDBJ databases">
        <title>Chromosome-level genome assembly of the water stick insect Ranatra chinensis (Heteroptera: Nepidae).</title>
        <authorList>
            <person name="Liu X."/>
        </authorList>
    </citation>
    <scope>NUCLEOTIDE SEQUENCE [LARGE SCALE GENOMIC DNA]</scope>
    <source>
        <strain evidence="5">Cailab_2021Rc</strain>
        <tissue evidence="5">Muscle</tissue>
    </source>
</reference>
<evidence type="ECO:0000256" key="1">
    <source>
        <dbReference type="ARBA" id="ARBA00004123"/>
    </source>
</evidence>
<dbReference type="GO" id="GO:0005634">
    <property type="term" value="C:nucleus"/>
    <property type="evidence" value="ECO:0007669"/>
    <property type="project" value="UniProtKB-SubCell"/>
</dbReference>
<gene>
    <name evidence="5" type="ORF">AAG570_011816</name>
</gene>
<keyword evidence="3" id="KW-0813">Transport</keyword>
<evidence type="ECO:0000256" key="3">
    <source>
        <dbReference type="ARBA" id="ARBA00022448"/>
    </source>
</evidence>
<comment type="subcellular location">
    <subcellularLocation>
        <location evidence="1">Nucleus</location>
    </subcellularLocation>
</comment>
<organism evidence="5 6">
    <name type="scientific">Ranatra chinensis</name>
    <dbReference type="NCBI Taxonomy" id="642074"/>
    <lineage>
        <taxon>Eukaryota</taxon>
        <taxon>Metazoa</taxon>
        <taxon>Ecdysozoa</taxon>
        <taxon>Arthropoda</taxon>
        <taxon>Hexapoda</taxon>
        <taxon>Insecta</taxon>
        <taxon>Pterygota</taxon>
        <taxon>Neoptera</taxon>
        <taxon>Paraneoptera</taxon>
        <taxon>Hemiptera</taxon>
        <taxon>Heteroptera</taxon>
        <taxon>Panheteroptera</taxon>
        <taxon>Nepomorpha</taxon>
        <taxon>Nepidae</taxon>
        <taxon>Ranatrinae</taxon>
        <taxon>Ranatra</taxon>
    </lineage>
</organism>
<comment type="caution">
    <text evidence="5">The sequence shown here is derived from an EMBL/GenBank/DDBJ whole genome shotgun (WGS) entry which is preliminary data.</text>
</comment>
<dbReference type="AlphaFoldDB" id="A0ABD0YH80"/>
<dbReference type="PANTHER" id="PTHR31344:SF0">
    <property type="entry name" value="NUCLEAR PORE COMPLEX PROTEIN NUP205"/>
    <property type="match status" value="1"/>
</dbReference>
<evidence type="ECO:0000256" key="4">
    <source>
        <dbReference type="ARBA" id="ARBA00023242"/>
    </source>
</evidence>
<comment type="similarity">
    <text evidence="2">Belongs to the NUP186/NUP192/NUP205 family.</text>
</comment>
<dbReference type="PANTHER" id="PTHR31344">
    <property type="entry name" value="NUCLEAR PORE COMPLEX PROTEIN NUP205"/>
    <property type="match status" value="1"/>
</dbReference>
<sequence length="235" mass="26671">MWTPYKEFQRIVEVAIANPTQSNFENLQSALQKHRQNFLTLLKNPPRNEKHREELNKGTEEGIDLPGVGHSILPKELVAETIIISDMFELNEYMALDLLGTAQQQMANYPGVGRGVVAVLLYYDGRKSIVTTLRTLVQARRGNLWTVETTEQVANLITRYTYELMCDGIITKLLSLISALDVSKEVELLQRNRALGPPRYHQQVIDLFESTRQTLAEIVYLYAAQSGLPKEPTLV</sequence>
<dbReference type="InterPro" id="IPR021827">
    <property type="entry name" value="Nup186/Nup192/Nup205"/>
</dbReference>
<keyword evidence="4" id="KW-0539">Nucleus</keyword>